<protein>
    <recommendedName>
        <fullName evidence="2">VHS domain-containing protein</fullName>
    </recommendedName>
</protein>
<name>A0A0S4JSH6_BODSA</name>
<evidence type="ECO:0000313" key="3">
    <source>
        <dbReference type="EMBL" id="CUG92039.1"/>
    </source>
</evidence>
<dbReference type="SMART" id="SM00288">
    <property type="entry name" value="VHS"/>
    <property type="match status" value="1"/>
</dbReference>
<dbReference type="GO" id="GO:0043130">
    <property type="term" value="F:ubiquitin binding"/>
    <property type="evidence" value="ECO:0007669"/>
    <property type="project" value="InterPro"/>
</dbReference>
<dbReference type="SUPFAM" id="SSF48464">
    <property type="entry name" value="ENTH/VHS domain"/>
    <property type="match status" value="1"/>
</dbReference>
<dbReference type="GO" id="GO:0043328">
    <property type="term" value="P:protein transport to vacuole involved in ubiquitin-dependent protein catabolic process via the multivesicular body sorting pathway"/>
    <property type="evidence" value="ECO:0007669"/>
    <property type="project" value="InterPro"/>
</dbReference>
<organism evidence="3 4">
    <name type="scientific">Bodo saltans</name>
    <name type="common">Flagellated protozoan</name>
    <dbReference type="NCBI Taxonomy" id="75058"/>
    <lineage>
        <taxon>Eukaryota</taxon>
        <taxon>Discoba</taxon>
        <taxon>Euglenozoa</taxon>
        <taxon>Kinetoplastea</taxon>
        <taxon>Metakinetoplastina</taxon>
        <taxon>Eubodonida</taxon>
        <taxon>Bodonidae</taxon>
        <taxon>Bodo</taxon>
    </lineage>
</organism>
<dbReference type="OrthoDB" id="957735at2759"/>
<feature type="compositionally biased region" description="Polar residues" evidence="1">
    <location>
        <begin position="325"/>
        <end position="338"/>
    </location>
</feature>
<evidence type="ECO:0000256" key="1">
    <source>
        <dbReference type="SAM" id="MobiDB-lite"/>
    </source>
</evidence>
<dbReference type="VEuPathDB" id="TriTrypDB:BSAL_35250"/>
<feature type="region of interest" description="Disordered" evidence="1">
    <location>
        <begin position="404"/>
        <end position="503"/>
    </location>
</feature>
<dbReference type="Proteomes" id="UP000051952">
    <property type="component" value="Unassembled WGS sequence"/>
</dbReference>
<dbReference type="Pfam" id="PF00790">
    <property type="entry name" value="VHS"/>
    <property type="match status" value="1"/>
</dbReference>
<evidence type="ECO:0000259" key="2">
    <source>
        <dbReference type="PROSITE" id="PS50179"/>
    </source>
</evidence>
<dbReference type="Gene3D" id="1.25.40.90">
    <property type="match status" value="1"/>
</dbReference>
<reference evidence="4" key="1">
    <citation type="submission" date="2015-09" db="EMBL/GenBank/DDBJ databases">
        <authorList>
            <consortium name="Pathogen Informatics"/>
        </authorList>
    </citation>
    <scope>NUCLEOTIDE SEQUENCE [LARGE SCALE GENOMIC DNA]</scope>
    <source>
        <strain evidence="4">Lake Konstanz</strain>
    </source>
</reference>
<feature type="compositionally biased region" description="Low complexity" evidence="1">
    <location>
        <begin position="175"/>
        <end position="190"/>
    </location>
</feature>
<sequence>MDEVKDKAARIIPSAYSEILEETTSDVLLAPNFQNIVFLCDSANANPENVVDIVRAVRRRIDNKSAKVQFFTIQVLDSLIKNCGPTLHHEVADTKGLLHDVFVAATKKPSRDGEREATQAALTLILNMSIWFSGHADERLRALTELADHVRKSSGPNIFEGIEPDVTVQLKRSNASSAASTQAARQQAAARRQRRQETEYLRLQQEYALSAAQQQPHRQPTVKAIPLIIPTDEEVSGMLDACLVLAECLNTAESQGTPIVGDELISNVATQIRRDHRNLAMILSSGAEIPNMDVLFSVTDSQTAIIQRLSSSVKAERGHAGGESTEGQANDDFQNATGGASMAPPHPGSQSNHHTTTSHSNVGNSPPRPGQGQPSHMDHRGHTGIRQAADVEDYEDVEMQVTPKLPPTMDDLFGGPTSAPLPAAAAATSSSASAQPPQEPARVSSAFPQPTQSLDHQVATPVALSHQDETSAAVAMRPQPGTSLNNEEDGDEFDNFLNSRLRK</sequence>
<feature type="region of interest" description="Disordered" evidence="1">
    <location>
        <begin position="312"/>
        <end position="381"/>
    </location>
</feature>
<proteinExistence type="predicted"/>
<accession>A0A0S4JSH6</accession>
<dbReference type="CDD" id="cd03561">
    <property type="entry name" value="VHS"/>
    <property type="match status" value="1"/>
</dbReference>
<keyword evidence="4" id="KW-1185">Reference proteome</keyword>
<feature type="compositionally biased region" description="Low complexity" evidence="1">
    <location>
        <begin position="351"/>
        <end position="361"/>
    </location>
</feature>
<feature type="compositionally biased region" description="Polar residues" evidence="1">
    <location>
        <begin position="446"/>
        <end position="455"/>
    </location>
</feature>
<feature type="region of interest" description="Disordered" evidence="1">
    <location>
        <begin position="173"/>
        <end position="196"/>
    </location>
</feature>
<dbReference type="InterPro" id="IPR008942">
    <property type="entry name" value="ENTH_VHS"/>
</dbReference>
<dbReference type="PANTHER" id="PTHR45898">
    <property type="entry name" value="TOM1-LIKE PROTEIN"/>
    <property type="match status" value="1"/>
</dbReference>
<gene>
    <name evidence="3" type="ORF">BSAL_35250</name>
</gene>
<dbReference type="PROSITE" id="PS50179">
    <property type="entry name" value="VHS"/>
    <property type="match status" value="1"/>
</dbReference>
<feature type="domain" description="VHS" evidence="2">
    <location>
        <begin position="23"/>
        <end position="152"/>
    </location>
</feature>
<dbReference type="EMBL" id="CYKH01001996">
    <property type="protein sequence ID" value="CUG92039.1"/>
    <property type="molecule type" value="Genomic_DNA"/>
</dbReference>
<dbReference type="PANTHER" id="PTHR45898:SF4">
    <property type="entry name" value="TARGET OF MYB PROTEIN 1"/>
    <property type="match status" value="1"/>
</dbReference>
<dbReference type="GO" id="GO:0035091">
    <property type="term" value="F:phosphatidylinositol binding"/>
    <property type="evidence" value="ECO:0007669"/>
    <property type="project" value="InterPro"/>
</dbReference>
<evidence type="ECO:0000313" key="4">
    <source>
        <dbReference type="Proteomes" id="UP000051952"/>
    </source>
</evidence>
<feature type="compositionally biased region" description="Low complexity" evidence="1">
    <location>
        <begin position="416"/>
        <end position="436"/>
    </location>
</feature>
<dbReference type="AlphaFoldDB" id="A0A0S4JSH6"/>
<dbReference type="InterPro" id="IPR044836">
    <property type="entry name" value="TOL_plant"/>
</dbReference>
<dbReference type="InterPro" id="IPR002014">
    <property type="entry name" value="VHS_dom"/>
</dbReference>